<dbReference type="Gene3D" id="2.60.120.260">
    <property type="entry name" value="Galactose-binding domain-like"/>
    <property type="match status" value="1"/>
</dbReference>
<dbReference type="AlphaFoldDB" id="A0A4P6JK78"/>
<gene>
    <name evidence="1" type="ORF">EPA93_05885</name>
</gene>
<name>A0A4P6JK78_KTERU</name>
<dbReference type="EMBL" id="CP035758">
    <property type="protein sequence ID" value="QBD75558.1"/>
    <property type="molecule type" value="Genomic_DNA"/>
</dbReference>
<protein>
    <submittedName>
        <fullName evidence="1">Uncharacterized protein</fullName>
    </submittedName>
</protein>
<dbReference type="OrthoDB" id="5379939at2"/>
<evidence type="ECO:0000313" key="2">
    <source>
        <dbReference type="Proteomes" id="UP000290365"/>
    </source>
</evidence>
<organism evidence="1 2">
    <name type="scientific">Ktedonosporobacter rubrisoli</name>
    <dbReference type="NCBI Taxonomy" id="2509675"/>
    <lineage>
        <taxon>Bacteria</taxon>
        <taxon>Bacillati</taxon>
        <taxon>Chloroflexota</taxon>
        <taxon>Ktedonobacteria</taxon>
        <taxon>Ktedonobacterales</taxon>
        <taxon>Ktedonosporobacteraceae</taxon>
        <taxon>Ktedonosporobacter</taxon>
    </lineage>
</organism>
<reference evidence="1 2" key="1">
    <citation type="submission" date="2019-01" db="EMBL/GenBank/DDBJ databases">
        <title>Ktedonosporobacter rubrisoli SCAWS-G2.</title>
        <authorList>
            <person name="Huang Y."/>
            <person name="Yan B."/>
        </authorList>
    </citation>
    <scope>NUCLEOTIDE SEQUENCE [LARGE SCALE GENOMIC DNA]</scope>
    <source>
        <strain evidence="1 2">SCAWS-G2</strain>
    </source>
</reference>
<proteinExistence type="predicted"/>
<dbReference type="Proteomes" id="UP000290365">
    <property type="component" value="Chromosome"/>
</dbReference>
<dbReference type="KEGG" id="kbs:EPA93_05885"/>
<dbReference type="RefSeq" id="WP_129886156.1">
    <property type="nucleotide sequence ID" value="NZ_CP035758.1"/>
</dbReference>
<sequence>MESTWQRFNHRWIIPFFSALTLIRRPLTRPLARKIARVRNQLRLEHPLNMRFEQRLAHWNFLRSRRLYECGVHRGGLQGISSAFLRSANAEATAGATLRQTIKANAYRGKRLCFSGNMKAEQVEQRAALYIHTNRDQRLQVDECELQGTHDWTRYEATISIPEDALFISFGCALHGKGRLWLANTSLEVIA</sequence>
<evidence type="ECO:0000313" key="1">
    <source>
        <dbReference type="EMBL" id="QBD75558.1"/>
    </source>
</evidence>
<accession>A0A4P6JK78</accession>
<keyword evidence="2" id="KW-1185">Reference proteome</keyword>